<feature type="domain" description="HTH araC/xylS-type" evidence="4">
    <location>
        <begin position="155"/>
        <end position="254"/>
    </location>
</feature>
<keyword evidence="1" id="KW-0805">Transcription regulation</keyword>
<dbReference type="Pfam" id="PF12833">
    <property type="entry name" value="HTH_18"/>
    <property type="match status" value="1"/>
</dbReference>
<dbReference type="InterPro" id="IPR009057">
    <property type="entry name" value="Homeodomain-like_sf"/>
</dbReference>
<protein>
    <submittedName>
        <fullName evidence="5">AraC family transcriptional regulator</fullName>
    </submittedName>
</protein>
<dbReference type="SUPFAM" id="SSF46689">
    <property type="entry name" value="Homeodomain-like"/>
    <property type="match status" value="2"/>
</dbReference>
<dbReference type="InterPro" id="IPR018060">
    <property type="entry name" value="HTH_AraC"/>
</dbReference>
<sequence>MTTVFETFKPKNPVIAKYVDYYYIDSKPDNIKTEFTCFPHYNNVISLYRAHTRMPDGTMVFDKTVKPLQMFTPIRENVMQVRQLGELHRIVIVFNPLGVEQFYRCNFSGYITDYDFFTASEMQSLFETEDTTVLTDLLDKYLTERHIPFENTILTRSISYIFKHYEDFSIEAMAQELQTSRRHLVRVFKAHFGVSLKKFQQIVLFRKVMEHKLFANNNKSFTALAHEYNFSDQAHLNKVFEKLTQHSPKQFFNKGTLLGEQDTFWHFEK</sequence>
<organism evidence="5 6">
    <name type="scientific">Flavobacterium cerinum</name>
    <dbReference type="NCBI Taxonomy" id="2502784"/>
    <lineage>
        <taxon>Bacteria</taxon>
        <taxon>Pseudomonadati</taxon>
        <taxon>Bacteroidota</taxon>
        <taxon>Flavobacteriia</taxon>
        <taxon>Flavobacteriales</taxon>
        <taxon>Flavobacteriaceae</taxon>
        <taxon>Flavobacterium</taxon>
    </lineage>
</organism>
<evidence type="ECO:0000256" key="1">
    <source>
        <dbReference type="ARBA" id="ARBA00023015"/>
    </source>
</evidence>
<accession>A0ABY5IQR0</accession>
<evidence type="ECO:0000259" key="4">
    <source>
        <dbReference type="PROSITE" id="PS01124"/>
    </source>
</evidence>
<keyword evidence="6" id="KW-1185">Reference proteome</keyword>
<keyword evidence="2" id="KW-0238">DNA-binding</keyword>
<dbReference type="PANTHER" id="PTHR46796:SF13">
    <property type="entry name" value="HTH-TYPE TRANSCRIPTIONAL ACTIVATOR RHAS"/>
    <property type="match status" value="1"/>
</dbReference>
<dbReference type="EMBL" id="CP101751">
    <property type="protein sequence ID" value="UUC45177.1"/>
    <property type="molecule type" value="Genomic_DNA"/>
</dbReference>
<reference evidence="5" key="1">
    <citation type="submission" date="2022-07" db="EMBL/GenBank/DDBJ databases">
        <title>Isolation, identification, and degradation of a PFOSA degrading strain from sewage treatment plant.</title>
        <authorList>
            <person name="Zhang L."/>
            <person name="Huo Y."/>
        </authorList>
    </citation>
    <scope>NUCLEOTIDE SEQUENCE</scope>
    <source>
        <strain evidence="5">C1</strain>
    </source>
</reference>
<evidence type="ECO:0000313" key="5">
    <source>
        <dbReference type="EMBL" id="UUC45177.1"/>
    </source>
</evidence>
<proteinExistence type="predicted"/>
<dbReference type="Gene3D" id="1.10.10.60">
    <property type="entry name" value="Homeodomain-like"/>
    <property type="match status" value="1"/>
</dbReference>
<dbReference type="PROSITE" id="PS01124">
    <property type="entry name" value="HTH_ARAC_FAMILY_2"/>
    <property type="match status" value="1"/>
</dbReference>
<dbReference type="PANTHER" id="PTHR46796">
    <property type="entry name" value="HTH-TYPE TRANSCRIPTIONAL ACTIVATOR RHAS-RELATED"/>
    <property type="match status" value="1"/>
</dbReference>
<keyword evidence="3" id="KW-0804">Transcription</keyword>
<gene>
    <name evidence="5" type="ORF">NOX80_16320</name>
</gene>
<dbReference type="RefSeq" id="WP_256550868.1">
    <property type="nucleotide sequence ID" value="NZ_CP101751.1"/>
</dbReference>
<name>A0ABY5IQR0_9FLAO</name>
<evidence type="ECO:0000256" key="3">
    <source>
        <dbReference type="ARBA" id="ARBA00023163"/>
    </source>
</evidence>
<dbReference type="Proteomes" id="UP001059844">
    <property type="component" value="Chromosome"/>
</dbReference>
<evidence type="ECO:0000313" key="6">
    <source>
        <dbReference type="Proteomes" id="UP001059844"/>
    </source>
</evidence>
<dbReference type="SMART" id="SM00342">
    <property type="entry name" value="HTH_ARAC"/>
    <property type="match status" value="1"/>
</dbReference>
<evidence type="ECO:0000256" key="2">
    <source>
        <dbReference type="ARBA" id="ARBA00023125"/>
    </source>
</evidence>
<dbReference type="InterPro" id="IPR050204">
    <property type="entry name" value="AraC_XylS_family_regulators"/>
</dbReference>